<sequence length="195" mass="22277">MFAFQPFLFVGNSSVIFIAMRRLRNRSRRELQDIIDNKPPEPRITIAKTPVIAFWCFCGLCFFYSVFNFRDVIADPKLPLLLAALSGLVGVLLVKSRENYFYAFVGCASLVIAIPLFINIAFADRNTTTLKLEIVEKHRGSYKSGPYVDVVYQGREISFGFTNMKEIQAASYVILKVSEGLLGYYVIRDYKLSRR</sequence>
<feature type="transmembrane region" description="Helical" evidence="1">
    <location>
        <begin position="44"/>
        <end position="66"/>
    </location>
</feature>
<reference evidence="2 3" key="1">
    <citation type="submission" date="2016-07" db="EMBL/GenBank/DDBJ databases">
        <title>Genomic analysis of zinc-resistant bacterium Mucilaginibacter pedocola TBZ30.</title>
        <authorList>
            <person name="Huang J."/>
            <person name="Tang J."/>
        </authorList>
    </citation>
    <scope>NUCLEOTIDE SEQUENCE [LARGE SCALE GENOMIC DNA]</scope>
    <source>
        <strain evidence="2 3">TBZ30</strain>
    </source>
</reference>
<dbReference type="EMBL" id="MBTF01000004">
    <property type="protein sequence ID" value="OOQ60939.1"/>
    <property type="molecule type" value="Genomic_DNA"/>
</dbReference>
<dbReference type="AlphaFoldDB" id="A0A1S9PJ29"/>
<keyword evidence="1" id="KW-0472">Membrane</keyword>
<evidence type="ECO:0000256" key="1">
    <source>
        <dbReference type="SAM" id="Phobius"/>
    </source>
</evidence>
<keyword evidence="3" id="KW-1185">Reference proteome</keyword>
<feature type="transmembrane region" description="Helical" evidence="1">
    <location>
        <begin position="101"/>
        <end position="122"/>
    </location>
</feature>
<dbReference type="Proteomes" id="UP000189739">
    <property type="component" value="Unassembled WGS sequence"/>
</dbReference>
<feature type="transmembrane region" description="Helical" evidence="1">
    <location>
        <begin position="78"/>
        <end position="94"/>
    </location>
</feature>
<feature type="transmembrane region" description="Helical" evidence="1">
    <location>
        <begin position="6"/>
        <end position="23"/>
    </location>
</feature>
<name>A0A1S9PJ29_9SPHI</name>
<proteinExistence type="predicted"/>
<evidence type="ECO:0000313" key="2">
    <source>
        <dbReference type="EMBL" id="OOQ60939.1"/>
    </source>
</evidence>
<gene>
    <name evidence="2" type="ORF">BC343_23565</name>
</gene>
<protein>
    <submittedName>
        <fullName evidence="2">Uncharacterized protein</fullName>
    </submittedName>
</protein>
<feature type="transmembrane region" description="Helical" evidence="1">
    <location>
        <begin position="169"/>
        <end position="187"/>
    </location>
</feature>
<accession>A0A1S9PJ29</accession>
<comment type="caution">
    <text evidence="2">The sequence shown here is derived from an EMBL/GenBank/DDBJ whole genome shotgun (WGS) entry which is preliminary data.</text>
</comment>
<keyword evidence="1" id="KW-0812">Transmembrane</keyword>
<organism evidence="2 3">
    <name type="scientific">Mucilaginibacter pedocola</name>
    <dbReference type="NCBI Taxonomy" id="1792845"/>
    <lineage>
        <taxon>Bacteria</taxon>
        <taxon>Pseudomonadati</taxon>
        <taxon>Bacteroidota</taxon>
        <taxon>Sphingobacteriia</taxon>
        <taxon>Sphingobacteriales</taxon>
        <taxon>Sphingobacteriaceae</taxon>
        <taxon>Mucilaginibacter</taxon>
    </lineage>
</organism>
<evidence type="ECO:0000313" key="3">
    <source>
        <dbReference type="Proteomes" id="UP000189739"/>
    </source>
</evidence>
<dbReference type="STRING" id="1792845.BC343_23565"/>
<keyword evidence="1" id="KW-1133">Transmembrane helix</keyword>